<dbReference type="FunFam" id="1.20.140.150:FF:000001">
    <property type="entry name" value="Claudin"/>
    <property type="match status" value="1"/>
</dbReference>
<comment type="function">
    <text evidence="8">Claudins function as major constituents of the tight junction complexes that regulate the permeability of epithelia.</text>
</comment>
<feature type="transmembrane region" description="Helical" evidence="8">
    <location>
        <begin position="51"/>
        <end position="69"/>
    </location>
</feature>
<dbReference type="Pfam" id="PF00822">
    <property type="entry name" value="PMP22_Claudin"/>
    <property type="match status" value="1"/>
</dbReference>
<dbReference type="Proteomes" id="UP000472270">
    <property type="component" value="Unassembled WGS sequence"/>
</dbReference>
<evidence type="ECO:0000256" key="3">
    <source>
        <dbReference type="ARBA" id="ARBA00022475"/>
    </source>
</evidence>
<dbReference type="Gene3D" id="1.20.140.150">
    <property type="match status" value="1"/>
</dbReference>
<evidence type="ECO:0000256" key="5">
    <source>
        <dbReference type="ARBA" id="ARBA00022949"/>
    </source>
</evidence>
<evidence type="ECO:0000256" key="2">
    <source>
        <dbReference type="ARBA" id="ARBA00022427"/>
    </source>
</evidence>
<dbReference type="PRINTS" id="PR01077">
    <property type="entry name" value="CLAUDIN"/>
</dbReference>
<comment type="subcellular location">
    <subcellularLocation>
        <location evidence="8">Cell junction</location>
        <location evidence="8">Tight junction</location>
    </subcellularLocation>
    <subcellularLocation>
        <location evidence="8">Cell membrane</location>
        <topology evidence="8">Multi-pass membrane protein</topology>
    </subcellularLocation>
</comment>
<keyword evidence="4 8" id="KW-0812">Transmembrane</keyword>
<feature type="transmembrane region" description="Helical" evidence="8">
    <location>
        <begin position="200"/>
        <end position="221"/>
    </location>
</feature>
<comment type="similarity">
    <text evidence="1 8">Belongs to the claudin family.</text>
</comment>
<dbReference type="GO" id="GO:0005198">
    <property type="term" value="F:structural molecule activity"/>
    <property type="evidence" value="ECO:0007669"/>
    <property type="project" value="InterPro"/>
</dbReference>
<dbReference type="AlphaFoldDB" id="A0A673J0S2"/>
<gene>
    <name evidence="9" type="primary">cldn1</name>
</gene>
<organism evidence="9 10">
    <name type="scientific">Sinocyclocheilus rhinocerous</name>
    <dbReference type="NCBI Taxonomy" id="307959"/>
    <lineage>
        <taxon>Eukaryota</taxon>
        <taxon>Metazoa</taxon>
        <taxon>Chordata</taxon>
        <taxon>Craniata</taxon>
        <taxon>Vertebrata</taxon>
        <taxon>Euteleostomi</taxon>
        <taxon>Actinopterygii</taxon>
        <taxon>Neopterygii</taxon>
        <taxon>Teleostei</taxon>
        <taxon>Ostariophysi</taxon>
        <taxon>Cypriniformes</taxon>
        <taxon>Cyprinidae</taxon>
        <taxon>Cyprininae</taxon>
        <taxon>Sinocyclocheilus</taxon>
    </lineage>
</organism>
<dbReference type="GO" id="GO:0005923">
    <property type="term" value="C:bicellular tight junction"/>
    <property type="evidence" value="ECO:0007669"/>
    <property type="project" value="UniProtKB-SubCell"/>
</dbReference>
<keyword evidence="7 8" id="KW-0472">Membrane</keyword>
<dbReference type="InterPro" id="IPR004031">
    <property type="entry name" value="PMP22/EMP/MP20/Claudin"/>
</dbReference>
<keyword evidence="6 8" id="KW-1133">Transmembrane helix</keyword>
<dbReference type="PROSITE" id="PS01346">
    <property type="entry name" value="CLAUDIN"/>
    <property type="match status" value="1"/>
</dbReference>
<sequence>MMMMMMMLEEFHSCVRRTTSSSQRISLTPAAVTPHFTPAMANAGLQLLGYTLAFLGLLGLVASTAMAEWKMSSYAGDNIITAQAMYEGLWRSCVYQSTGQMQCKVYDSLLQLPGEVQAARGFMITSIFLCAVGLLVAAVGMKCTTCLSDEKEQKNKVAMAGGVLFIIAGVCALVATSWYGENIRKTFFDPFTPTNARYEFGKALYVGWGASALTLIGGIMLCCNCACKPAEKSYPPPRAAGRPGTDRV</sequence>
<reference evidence="9" key="2">
    <citation type="submission" date="2025-09" db="UniProtKB">
        <authorList>
            <consortium name="Ensembl"/>
        </authorList>
    </citation>
    <scope>IDENTIFICATION</scope>
</reference>
<keyword evidence="3 8" id="KW-1003">Cell membrane</keyword>
<evidence type="ECO:0000313" key="10">
    <source>
        <dbReference type="Proteomes" id="UP000472270"/>
    </source>
</evidence>
<dbReference type="Ensembl" id="ENSSRHT00000048596.1">
    <property type="protein sequence ID" value="ENSSRHP00000047271.1"/>
    <property type="gene ID" value="ENSSRHG00000023848.1"/>
</dbReference>
<proteinExistence type="inferred from homology"/>
<evidence type="ECO:0000256" key="1">
    <source>
        <dbReference type="ARBA" id="ARBA00008295"/>
    </source>
</evidence>
<feature type="transmembrane region" description="Helical" evidence="8">
    <location>
        <begin position="121"/>
        <end position="139"/>
    </location>
</feature>
<keyword evidence="5 8" id="KW-0965">Cell junction</keyword>
<dbReference type="PANTHER" id="PTHR12002">
    <property type="entry name" value="CLAUDIN"/>
    <property type="match status" value="1"/>
</dbReference>
<accession>A0A673J0S2</accession>
<evidence type="ECO:0000256" key="6">
    <source>
        <dbReference type="ARBA" id="ARBA00022989"/>
    </source>
</evidence>
<reference evidence="9" key="1">
    <citation type="submission" date="2025-08" db="UniProtKB">
        <authorList>
            <consortium name="Ensembl"/>
        </authorList>
    </citation>
    <scope>IDENTIFICATION</scope>
</reference>
<keyword evidence="2 8" id="KW-0796">Tight junction</keyword>
<feature type="transmembrane region" description="Helical" evidence="8">
    <location>
        <begin position="159"/>
        <end position="179"/>
    </location>
</feature>
<dbReference type="InterPro" id="IPR017974">
    <property type="entry name" value="Claudin_CS"/>
</dbReference>
<evidence type="ECO:0000256" key="8">
    <source>
        <dbReference type="RuleBase" id="RU060637"/>
    </source>
</evidence>
<dbReference type="InterPro" id="IPR006187">
    <property type="entry name" value="Claudin"/>
</dbReference>
<dbReference type="GO" id="GO:0005886">
    <property type="term" value="C:plasma membrane"/>
    <property type="evidence" value="ECO:0007669"/>
    <property type="project" value="UniProtKB-SubCell"/>
</dbReference>
<name>A0A673J0S2_9TELE</name>
<evidence type="ECO:0000256" key="7">
    <source>
        <dbReference type="ARBA" id="ARBA00023136"/>
    </source>
</evidence>
<evidence type="ECO:0000256" key="4">
    <source>
        <dbReference type="ARBA" id="ARBA00022692"/>
    </source>
</evidence>
<evidence type="ECO:0000313" key="9">
    <source>
        <dbReference type="Ensembl" id="ENSSRHP00000047271.1"/>
    </source>
</evidence>
<keyword evidence="10" id="KW-1185">Reference proteome</keyword>
<protein>
    <recommendedName>
        <fullName evidence="8">Claudin</fullName>
    </recommendedName>
</protein>